<evidence type="ECO:0000313" key="5">
    <source>
        <dbReference type="Proteomes" id="UP000250043"/>
    </source>
</evidence>
<dbReference type="Proteomes" id="UP000250043">
    <property type="component" value="Unassembled WGS sequence"/>
</dbReference>
<feature type="domain" description="C2H2-type" evidence="3">
    <location>
        <begin position="48"/>
        <end position="78"/>
    </location>
</feature>
<name>A0A8E2DFB8_9APHY</name>
<sequence length="227" mass="25418">MDEIKWQRDLHVLGTSAFHGALVTSPLGFAPSTWLYITSYLASMPLDYICTVPNCDRSFGALWALTKHQRTFHLHRAPDVHNYHLSTLLQLQHNEHEPTPEDEELEPIPEEHGCADAQMDDDIDDPHALDHEYNDVGDQGMIESGLPGSEMEDVQSETSTEDNMHGSEDIPNDPCAADIHYPADAYPDVLGEDGMEGDREPRAEGETVGRKVGADELMFTERHDKLN</sequence>
<dbReference type="PROSITE" id="PS50157">
    <property type="entry name" value="ZINC_FINGER_C2H2_2"/>
    <property type="match status" value="1"/>
</dbReference>
<dbReference type="GO" id="GO:0008270">
    <property type="term" value="F:zinc ion binding"/>
    <property type="evidence" value="ECO:0007669"/>
    <property type="project" value="UniProtKB-KW"/>
</dbReference>
<evidence type="ECO:0000256" key="2">
    <source>
        <dbReference type="SAM" id="MobiDB-lite"/>
    </source>
</evidence>
<keyword evidence="1" id="KW-0479">Metal-binding</keyword>
<keyword evidence="5" id="KW-1185">Reference proteome</keyword>
<feature type="region of interest" description="Disordered" evidence="2">
    <location>
        <begin position="143"/>
        <end position="227"/>
    </location>
</feature>
<dbReference type="EMBL" id="KV722911">
    <property type="protein sequence ID" value="OCH83634.1"/>
    <property type="molecule type" value="Genomic_DNA"/>
</dbReference>
<proteinExistence type="predicted"/>
<keyword evidence="1" id="KW-0863">Zinc-finger</keyword>
<feature type="non-terminal residue" evidence="4">
    <location>
        <position position="1"/>
    </location>
</feature>
<protein>
    <recommendedName>
        <fullName evidence="3">C2H2-type domain-containing protein</fullName>
    </recommendedName>
</protein>
<reference evidence="4 5" key="1">
    <citation type="submission" date="2016-07" db="EMBL/GenBank/DDBJ databases">
        <title>Draft genome of the white-rot fungus Obba rivulosa 3A-2.</title>
        <authorList>
            <consortium name="DOE Joint Genome Institute"/>
            <person name="Miettinen O."/>
            <person name="Riley R."/>
            <person name="Acob R."/>
            <person name="Barry K."/>
            <person name="Cullen D."/>
            <person name="De Vries R."/>
            <person name="Hainaut M."/>
            <person name="Hatakka A."/>
            <person name="Henrissat B."/>
            <person name="Hilden K."/>
            <person name="Kuo R."/>
            <person name="Labutti K."/>
            <person name="Lipzen A."/>
            <person name="Makela M.R."/>
            <person name="Sandor L."/>
            <person name="Spatafora J.W."/>
            <person name="Grigoriev I.V."/>
            <person name="Hibbett D.S."/>
        </authorList>
    </citation>
    <scope>NUCLEOTIDE SEQUENCE [LARGE SCALE GENOMIC DNA]</scope>
    <source>
        <strain evidence="4 5">3A-2</strain>
    </source>
</reference>
<dbReference type="PROSITE" id="PS00028">
    <property type="entry name" value="ZINC_FINGER_C2H2_1"/>
    <property type="match status" value="1"/>
</dbReference>
<evidence type="ECO:0000256" key="1">
    <source>
        <dbReference type="PROSITE-ProRule" id="PRU00042"/>
    </source>
</evidence>
<accession>A0A8E2DFB8</accession>
<gene>
    <name evidence="4" type="ORF">OBBRIDRAFT_530981</name>
</gene>
<evidence type="ECO:0000259" key="3">
    <source>
        <dbReference type="PROSITE" id="PS50157"/>
    </source>
</evidence>
<dbReference type="AlphaFoldDB" id="A0A8E2DFB8"/>
<dbReference type="Gene3D" id="3.30.160.60">
    <property type="entry name" value="Classic Zinc Finger"/>
    <property type="match status" value="1"/>
</dbReference>
<keyword evidence="1" id="KW-0862">Zinc</keyword>
<evidence type="ECO:0000313" key="4">
    <source>
        <dbReference type="EMBL" id="OCH83634.1"/>
    </source>
</evidence>
<dbReference type="InterPro" id="IPR013087">
    <property type="entry name" value="Znf_C2H2_type"/>
</dbReference>
<organism evidence="4 5">
    <name type="scientific">Obba rivulosa</name>
    <dbReference type="NCBI Taxonomy" id="1052685"/>
    <lineage>
        <taxon>Eukaryota</taxon>
        <taxon>Fungi</taxon>
        <taxon>Dikarya</taxon>
        <taxon>Basidiomycota</taxon>
        <taxon>Agaricomycotina</taxon>
        <taxon>Agaricomycetes</taxon>
        <taxon>Polyporales</taxon>
        <taxon>Gelatoporiaceae</taxon>
        <taxon>Obba</taxon>
    </lineage>
</organism>
<feature type="compositionally biased region" description="Basic and acidic residues" evidence="2">
    <location>
        <begin position="196"/>
        <end position="227"/>
    </location>
</feature>